<dbReference type="EMBL" id="JAATIP010000224">
    <property type="protein sequence ID" value="KAF4358578.1"/>
    <property type="molecule type" value="Genomic_DNA"/>
</dbReference>
<dbReference type="InterPro" id="IPR046960">
    <property type="entry name" value="PPR_At4g14850-like_plant"/>
</dbReference>
<gene>
    <name evidence="3" type="ORF">F8388_014349</name>
</gene>
<dbReference type="AlphaFoldDB" id="A0A7J6EJG4"/>
<name>A0A7J6EJG4_CANSA</name>
<organism evidence="3 4">
    <name type="scientific">Cannabis sativa</name>
    <name type="common">Hemp</name>
    <name type="synonym">Marijuana</name>
    <dbReference type="NCBI Taxonomy" id="3483"/>
    <lineage>
        <taxon>Eukaryota</taxon>
        <taxon>Viridiplantae</taxon>
        <taxon>Streptophyta</taxon>
        <taxon>Embryophyta</taxon>
        <taxon>Tracheophyta</taxon>
        <taxon>Spermatophyta</taxon>
        <taxon>Magnoliopsida</taxon>
        <taxon>eudicotyledons</taxon>
        <taxon>Gunneridae</taxon>
        <taxon>Pentapetalae</taxon>
        <taxon>rosids</taxon>
        <taxon>fabids</taxon>
        <taxon>Rosales</taxon>
        <taxon>Cannabaceae</taxon>
        <taxon>Cannabis</taxon>
    </lineage>
</organism>
<feature type="repeat" description="PPR" evidence="2">
    <location>
        <begin position="1"/>
        <end position="28"/>
    </location>
</feature>
<evidence type="ECO:0000313" key="4">
    <source>
        <dbReference type="Proteomes" id="UP000525078"/>
    </source>
</evidence>
<evidence type="ECO:0000256" key="1">
    <source>
        <dbReference type="ARBA" id="ARBA00022737"/>
    </source>
</evidence>
<dbReference type="PROSITE" id="PS51375">
    <property type="entry name" value="PPR"/>
    <property type="match status" value="1"/>
</dbReference>
<dbReference type="InterPro" id="IPR011990">
    <property type="entry name" value="TPR-like_helical_dom_sf"/>
</dbReference>
<accession>A0A7J6EJG4</accession>
<evidence type="ECO:0008006" key="5">
    <source>
        <dbReference type="Google" id="ProtNLM"/>
    </source>
</evidence>
<dbReference type="Proteomes" id="UP000525078">
    <property type="component" value="Unassembled WGS sequence"/>
</dbReference>
<evidence type="ECO:0000256" key="2">
    <source>
        <dbReference type="PROSITE-ProRule" id="PRU00708"/>
    </source>
</evidence>
<sequence length="125" mass="13409">MINGYGLHGNGKSALDLFTKMEFLGIKPNGVTNSTILSACSHFGLAEEAEHYACLVDLLARTSNLFEAYKIVEGLPFKPSTSTLKAFLGGCSIHGNVLVVEKIGTKLLEWDPQNSAPSASQYLCS</sequence>
<protein>
    <recommendedName>
        <fullName evidence="5">Pentatricopeptide repeat-containing protein</fullName>
    </recommendedName>
</protein>
<comment type="caution">
    <text evidence="3">The sequence shown here is derived from an EMBL/GenBank/DDBJ whole genome shotgun (WGS) entry which is preliminary data.</text>
</comment>
<dbReference type="GO" id="GO:0003723">
    <property type="term" value="F:RNA binding"/>
    <property type="evidence" value="ECO:0007669"/>
    <property type="project" value="InterPro"/>
</dbReference>
<dbReference type="InterPro" id="IPR002885">
    <property type="entry name" value="PPR_rpt"/>
</dbReference>
<dbReference type="Gene3D" id="1.25.40.10">
    <property type="entry name" value="Tetratricopeptide repeat domain"/>
    <property type="match status" value="2"/>
</dbReference>
<proteinExistence type="predicted"/>
<keyword evidence="1" id="KW-0677">Repeat</keyword>
<dbReference type="NCBIfam" id="TIGR00756">
    <property type="entry name" value="PPR"/>
    <property type="match status" value="1"/>
</dbReference>
<dbReference type="PANTHER" id="PTHR47926">
    <property type="entry name" value="PENTATRICOPEPTIDE REPEAT-CONTAINING PROTEIN"/>
    <property type="match status" value="1"/>
</dbReference>
<evidence type="ECO:0000313" key="3">
    <source>
        <dbReference type="EMBL" id="KAF4358578.1"/>
    </source>
</evidence>
<dbReference type="GO" id="GO:0009451">
    <property type="term" value="P:RNA modification"/>
    <property type="evidence" value="ECO:0007669"/>
    <property type="project" value="InterPro"/>
</dbReference>
<dbReference type="Pfam" id="PF13041">
    <property type="entry name" value="PPR_2"/>
    <property type="match status" value="1"/>
</dbReference>
<reference evidence="3 4" key="1">
    <citation type="journal article" date="2020" name="bioRxiv">
        <title>Sequence and annotation of 42 cannabis genomes reveals extensive copy number variation in cannabinoid synthesis and pathogen resistance genes.</title>
        <authorList>
            <person name="Mckernan K.J."/>
            <person name="Helbert Y."/>
            <person name="Kane L.T."/>
            <person name="Ebling H."/>
            <person name="Zhang L."/>
            <person name="Liu B."/>
            <person name="Eaton Z."/>
            <person name="Mclaughlin S."/>
            <person name="Kingan S."/>
            <person name="Baybayan P."/>
            <person name="Concepcion G."/>
            <person name="Jordan M."/>
            <person name="Riva A."/>
            <person name="Barbazuk W."/>
            <person name="Harkins T."/>
        </authorList>
    </citation>
    <scope>NUCLEOTIDE SEQUENCE [LARGE SCALE GENOMIC DNA]</scope>
    <source>
        <strain evidence="4">cv. Jamaican Lion 4</strain>
        <tissue evidence="3">Leaf</tissue>
    </source>
</reference>
<dbReference type="PANTHER" id="PTHR47926:SF544">
    <property type="entry name" value="PENTACOTRIPEPTIDE-REPEAT REGION OF PRORP DOMAIN-CONTAINING PROTEIN"/>
    <property type="match status" value="1"/>
</dbReference>